<dbReference type="EMBL" id="JFAQ01000045">
    <property type="protein sequence ID" value="KPL49869.1"/>
    <property type="molecule type" value="Genomic_DNA"/>
</dbReference>
<dbReference type="RefSeq" id="WP_054318678.1">
    <property type="nucleotide sequence ID" value="NZ_JFAQ01000045.1"/>
</dbReference>
<gene>
    <name evidence="2" type="ORF">XAXN_04745</name>
</gene>
<feature type="transmembrane region" description="Helical" evidence="1">
    <location>
        <begin position="125"/>
        <end position="143"/>
    </location>
</feature>
<dbReference type="AlphaFoldDB" id="A0A0P6VWB2"/>
<keyword evidence="1" id="KW-0472">Membrane</keyword>
<evidence type="ECO:0000313" key="3">
    <source>
        <dbReference type="Proteomes" id="UP000054035"/>
    </source>
</evidence>
<name>A0A0P6VWB2_9XANT</name>
<protein>
    <recommendedName>
        <fullName evidence="4">Serine/threonine protein kinase</fullName>
    </recommendedName>
</protein>
<comment type="caution">
    <text evidence="2">The sequence shown here is derived from an EMBL/GenBank/DDBJ whole genome shotgun (WGS) entry which is preliminary data.</text>
</comment>
<evidence type="ECO:0000313" key="2">
    <source>
        <dbReference type="EMBL" id="KPL49869.1"/>
    </source>
</evidence>
<reference evidence="2 3" key="1">
    <citation type="submission" date="2014-02" db="EMBL/GenBank/DDBJ databases">
        <title>Genome sequence of Xanthomonas axonopodis DSM 3585 (T).</title>
        <authorList>
            <person name="Midha S."/>
            <person name="Patil P.B."/>
        </authorList>
    </citation>
    <scope>NUCLEOTIDE SEQUENCE [LARGE SCALE GENOMIC DNA]</scope>
    <source>
        <strain evidence="2 3">DSM 3585</strain>
    </source>
</reference>
<feature type="transmembrane region" description="Helical" evidence="1">
    <location>
        <begin position="74"/>
        <end position="93"/>
    </location>
</feature>
<sequence>MELDDIALAWRSLEQRLDQQAALTGQLLGDLRNHAARAHLRPLWLSQSAQLLCAITLSGIVAHSWLAFADQTAAVVGGVLLQVWCVALAASAARQLWLLSRLDFAGPLLQTQRALAQLRRWRTRVAPWLGVAFWVLWVATLRGAPSPIDLSLPHAWLLCNLLVGVLGGLGTWLGYRRLQRSGHPWLERLDTAHAGRSLVRTETLLEQIARFQRE</sequence>
<dbReference type="OrthoDB" id="5954304at2"/>
<keyword evidence="1" id="KW-0812">Transmembrane</keyword>
<evidence type="ECO:0000256" key="1">
    <source>
        <dbReference type="SAM" id="Phobius"/>
    </source>
</evidence>
<accession>A0A0P6VWB2</accession>
<evidence type="ECO:0008006" key="4">
    <source>
        <dbReference type="Google" id="ProtNLM"/>
    </source>
</evidence>
<feature type="transmembrane region" description="Helical" evidence="1">
    <location>
        <begin position="155"/>
        <end position="175"/>
    </location>
</feature>
<proteinExistence type="predicted"/>
<dbReference type="PATRIC" id="fig|53413.25.peg.3346"/>
<dbReference type="Proteomes" id="UP000054035">
    <property type="component" value="Unassembled WGS sequence"/>
</dbReference>
<keyword evidence="1" id="KW-1133">Transmembrane helix</keyword>
<organism evidence="2 3">
    <name type="scientific">Xanthomonas axonopodis</name>
    <dbReference type="NCBI Taxonomy" id="53413"/>
    <lineage>
        <taxon>Bacteria</taxon>
        <taxon>Pseudomonadati</taxon>
        <taxon>Pseudomonadota</taxon>
        <taxon>Gammaproteobacteria</taxon>
        <taxon>Lysobacterales</taxon>
        <taxon>Lysobacteraceae</taxon>
        <taxon>Xanthomonas</taxon>
    </lineage>
</organism>